<keyword evidence="2" id="KW-0812">Transmembrane</keyword>
<gene>
    <name evidence="3" type="ORF">VNI00_006134</name>
</gene>
<name>A0AAW0DA99_9AGAR</name>
<comment type="caution">
    <text evidence="3">The sequence shown here is derived from an EMBL/GenBank/DDBJ whole genome shotgun (WGS) entry which is preliminary data.</text>
</comment>
<evidence type="ECO:0000313" key="4">
    <source>
        <dbReference type="Proteomes" id="UP001383192"/>
    </source>
</evidence>
<dbReference type="AlphaFoldDB" id="A0AAW0DA99"/>
<feature type="transmembrane region" description="Helical" evidence="2">
    <location>
        <begin position="222"/>
        <end position="240"/>
    </location>
</feature>
<dbReference type="PANTHER" id="PTHR35179">
    <property type="entry name" value="PROTEIN CBG02620"/>
    <property type="match status" value="1"/>
</dbReference>
<organism evidence="3 4">
    <name type="scientific">Paramarasmius palmivorus</name>
    <dbReference type="NCBI Taxonomy" id="297713"/>
    <lineage>
        <taxon>Eukaryota</taxon>
        <taxon>Fungi</taxon>
        <taxon>Dikarya</taxon>
        <taxon>Basidiomycota</taxon>
        <taxon>Agaricomycotina</taxon>
        <taxon>Agaricomycetes</taxon>
        <taxon>Agaricomycetidae</taxon>
        <taxon>Agaricales</taxon>
        <taxon>Marasmiineae</taxon>
        <taxon>Marasmiaceae</taxon>
        <taxon>Paramarasmius</taxon>
    </lineage>
</organism>
<dbReference type="Proteomes" id="UP001383192">
    <property type="component" value="Unassembled WGS sequence"/>
</dbReference>
<protein>
    <recommendedName>
        <fullName evidence="5">Integral membrane protein</fullName>
    </recommendedName>
</protein>
<dbReference type="PANTHER" id="PTHR35179:SF1">
    <property type="entry name" value="INTEGRAL MEMBRANE PROTEIN"/>
    <property type="match status" value="1"/>
</dbReference>
<feature type="transmembrane region" description="Helical" evidence="2">
    <location>
        <begin position="124"/>
        <end position="148"/>
    </location>
</feature>
<keyword evidence="2" id="KW-1133">Transmembrane helix</keyword>
<feature type="region of interest" description="Disordered" evidence="1">
    <location>
        <begin position="298"/>
        <end position="317"/>
    </location>
</feature>
<evidence type="ECO:0000256" key="1">
    <source>
        <dbReference type="SAM" id="MobiDB-lite"/>
    </source>
</evidence>
<evidence type="ECO:0000313" key="3">
    <source>
        <dbReference type="EMBL" id="KAK7047806.1"/>
    </source>
</evidence>
<accession>A0AAW0DA99</accession>
<proteinExistence type="predicted"/>
<keyword evidence="2" id="KW-0472">Membrane</keyword>
<feature type="transmembrane region" description="Helical" evidence="2">
    <location>
        <begin position="184"/>
        <end position="201"/>
    </location>
</feature>
<feature type="region of interest" description="Disordered" evidence="1">
    <location>
        <begin position="324"/>
        <end position="346"/>
    </location>
</feature>
<evidence type="ECO:0000256" key="2">
    <source>
        <dbReference type="SAM" id="Phobius"/>
    </source>
</evidence>
<reference evidence="3 4" key="1">
    <citation type="submission" date="2024-01" db="EMBL/GenBank/DDBJ databases">
        <title>A draft genome for a cacao thread blight-causing isolate of Paramarasmius palmivorus.</title>
        <authorList>
            <person name="Baruah I.K."/>
            <person name="Bukari Y."/>
            <person name="Amoako-Attah I."/>
            <person name="Meinhardt L.W."/>
            <person name="Bailey B.A."/>
            <person name="Cohen S.P."/>
        </authorList>
    </citation>
    <scope>NUCLEOTIDE SEQUENCE [LARGE SCALE GENOMIC DNA]</scope>
    <source>
        <strain evidence="3 4">GH-12</strain>
    </source>
</reference>
<dbReference type="EMBL" id="JAYKXP010000018">
    <property type="protein sequence ID" value="KAK7047806.1"/>
    <property type="molecule type" value="Genomic_DNA"/>
</dbReference>
<keyword evidence="4" id="KW-1185">Reference proteome</keyword>
<feature type="transmembrane region" description="Helical" evidence="2">
    <location>
        <begin position="90"/>
        <end position="112"/>
    </location>
</feature>
<feature type="transmembrane region" description="Helical" evidence="2">
    <location>
        <begin position="23"/>
        <end position="42"/>
    </location>
</feature>
<feature type="transmembrane region" description="Helical" evidence="2">
    <location>
        <begin position="54"/>
        <end position="78"/>
    </location>
</feature>
<sequence length="346" mass="39106">MAVDVGFHTEKPFEELVVTRGDIVLGSIVFGFFFGFVIHVTWTAILETKRAGRLSLYVAMIWLEILGDLGFAVTTWLYLYEVIPPGLGVFLTLIICWMLQVSCLMFIIVNRLCIIISRPSHRKILKGVVIGVVGFISVSSACICEQFTSTIGPSNPLTTGIPAQLQINHQFIHLNHWWDRFEKSVYLCLDLSLNITFIVLVKKRLVDYGLKKYYPVMRFNEYIIFVSIGMDILLLGMTALKNGFVYCQFHPVVYIVKLQIEMTMSRLLIKVARSCGINVYNETKGDLSSERFESTRHEVSRAARRTAPPIPIYNDPERVVELEDTKPYKTSKAAGSSVPSFDASAV</sequence>
<evidence type="ECO:0008006" key="5">
    <source>
        <dbReference type="Google" id="ProtNLM"/>
    </source>
</evidence>